<feature type="transmembrane region" description="Helical" evidence="1">
    <location>
        <begin position="364"/>
        <end position="392"/>
    </location>
</feature>
<feature type="transmembrane region" description="Helical" evidence="1">
    <location>
        <begin position="475"/>
        <end position="499"/>
    </location>
</feature>
<gene>
    <name evidence="2" type="ORF">SAMN04487884_109118</name>
</gene>
<evidence type="ECO:0008006" key="4">
    <source>
        <dbReference type="Google" id="ProtNLM"/>
    </source>
</evidence>
<dbReference type="AlphaFoldDB" id="A0A1H9RCW5"/>
<feature type="transmembrane region" description="Helical" evidence="1">
    <location>
        <begin position="283"/>
        <end position="303"/>
    </location>
</feature>
<name>A0A1H9RCW5_BUTFI</name>
<dbReference type="Pfam" id="PF12730">
    <property type="entry name" value="ABC2_membrane_4"/>
    <property type="match status" value="2"/>
</dbReference>
<dbReference type="RefSeq" id="WP_081357012.1">
    <property type="nucleotide sequence ID" value="NZ_FOGJ01000009.1"/>
</dbReference>
<accession>A0A1H9RCW5</accession>
<feature type="transmembrane region" description="Helical" evidence="1">
    <location>
        <begin position="165"/>
        <end position="185"/>
    </location>
</feature>
<feature type="transmembrane region" description="Helical" evidence="1">
    <location>
        <begin position="101"/>
        <end position="121"/>
    </location>
</feature>
<keyword evidence="1" id="KW-0812">Transmembrane</keyword>
<keyword evidence="1" id="KW-0472">Membrane</keyword>
<dbReference type="EMBL" id="FOGJ01000009">
    <property type="protein sequence ID" value="SER70572.1"/>
    <property type="molecule type" value="Genomic_DNA"/>
</dbReference>
<keyword evidence="1" id="KW-1133">Transmembrane helix</keyword>
<evidence type="ECO:0000313" key="3">
    <source>
        <dbReference type="Proteomes" id="UP000182584"/>
    </source>
</evidence>
<dbReference type="CDD" id="cd21809">
    <property type="entry name" value="ABC-2_lan_permease-like"/>
    <property type="match status" value="2"/>
</dbReference>
<feature type="transmembrane region" description="Helical" evidence="1">
    <location>
        <begin position="136"/>
        <end position="158"/>
    </location>
</feature>
<feature type="transmembrane region" description="Helical" evidence="1">
    <location>
        <begin position="228"/>
        <end position="246"/>
    </location>
</feature>
<reference evidence="2 3" key="1">
    <citation type="submission" date="2016-10" db="EMBL/GenBank/DDBJ databases">
        <authorList>
            <person name="de Groot N.N."/>
        </authorList>
    </citation>
    <scope>NUCLEOTIDE SEQUENCE [LARGE SCALE GENOMIC DNA]</scope>
    <source>
        <strain evidence="2 3">AR40</strain>
    </source>
</reference>
<feature type="transmembrane region" description="Helical" evidence="1">
    <location>
        <begin position="323"/>
        <end position="343"/>
    </location>
</feature>
<evidence type="ECO:0000256" key="1">
    <source>
        <dbReference type="SAM" id="Phobius"/>
    </source>
</evidence>
<feature type="transmembrane region" description="Helical" evidence="1">
    <location>
        <begin position="20"/>
        <end position="38"/>
    </location>
</feature>
<dbReference type="Proteomes" id="UP000182584">
    <property type="component" value="Unassembled WGS sequence"/>
</dbReference>
<organism evidence="2 3">
    <name type="scientific">Butyrivibrio fibrisolvens</name>
    <dbReference type="NCBI Taxonomy" id="831"/>
    <lineage>
        <taxon>Bacteria</taxon>
        <taxon>Bacillati</taxon>
        <taxon>Bacillota</taxon>
        <taxon>Clostridia</taxon>
        <taxon>Lachnospirales</taxon>
        <taxon>Lachnospiraceae</taxon>
        <taxon>Butyrivibrio</taxon>
    </lineage>
</organism>
<evidence type="ECO:0000313" key="2">
    <source>
        <dbReference type="EMBL" id="SER70572.1"/>
    </source>
</evidence>
<protein>
    <recommendedName>
        <fullName evidence="4">ABC-2 type transport system permease protein</fullName>
    </recommendedName>
</protein>
<feature type="transmembrane region" description="Helical" evidence="1">
    <location>
        <begin position="430"/>
        <end position="455"/>
    </location>
</feature>
<proteinExistence type="predicted"/>
<dbReference type="OrthoDB" id="9781996at2"/>
<feature type="transmembrane region" description="Helical" evidence="1">
    <location>
        <begin position="404"/>
        <end position="423"/>
    </location>
</feature>
<sequence length="506" mass="57444">MNIIKDFSIELRKHKHRHNFLIFIFAILAETMFMYGNYHGKSDLDNSWMLLFYNFPIMDTLFLPVVIAGFTSRLMDIEHKGDMLKSLYTFSTPEKIYFTKYLYGALSIIDLVIMLCASFFVNAKLLNLSTNFPVKYLLVFALTTFITSLTLFTIHLLLSFFFKNQAVSISVGILGSFSGLFSVFLPESILQKMYPWASYATSLLVGMDWNRETSETRLFLLDPDYTSTVFNLLWLLGLTALAIYLLKKSAIEDNDSRKHYEGSKQVTLHKCPTEFLKLKGSPAWIAFFVVPVLAAIIGTFNYLGNIDILTEGWYSLWSQHTLFICYFFISVIIGIFVGCIWRVEHTGTNMNLLMTHQSPFRIVLSKYVVTCFITTLSLIWIMALYVISGLIAHVDGSIPPELPGWILLGTIGIYSICAFQIFISLIIRNFVVPVIIGFIGGLSGVGFVAKGIPYFSPYSLFDLAMNQRQLGNANIMLFILVSLSFIIGFLSLSTIYLYCADVRSHE</sequence>
<feature type="transmembrane region" description="Helical" evidence="1">
    <location>
        <begin position="50"/>
        <end position="70"/>
    </location>
</feature>